<evidence type="ECO:0000313" key="2">
    <source>
        <dbReference type="Proteomes" id="UP001227230"/>
    </source>
</evidence>
<dbReference type="EMBL" id="CP126660">
    <property type="protein sequence ID" value="WKA01354.1"/>
    <property type="molecule type" value="Genomic_DNA"/>
</dbReference>
<proteinExistence type="predicted"/>
<sequence length="86" mass="9729">MGSSNSLTKEDMCFGELSPLLKGLLMLLRSTMVTLFLRVRMKGSCQANEDEANKAKDEVELKELNNTDWLIRRSVKSHVKRIASSK</sequence>
<protein>
    <submittedName>
        <fullName evidence="1">Uncharacterized protein</fullName>
    </submittedName>
</protein>
<reference evidence="1 2" key="1">
    <citation type="journal article" date="2023" name="Hortic Res">
        <title>The complete reference genome for grapevine (Vitis vinifera L.) genetics and breeding.</title>
        <authorList>
            <person name="Shi X."/>
            <person name="Cao S."/>
            <person name="Wang X."/>
            <person name="Huang S."/>
            <person name="Wang Y."/>
            <person name="Liu Z."/>
            <person name="Liu W."/>
            <person name="Leng X."/>
            <person name="Peng Y."/>
            <person name="Wang N."/>
            <person name="Wang Y."/>
            <person name="Ma Z."/>
            <person name="Xu X."/>
            <person name="Zhang F."/>
            <person name="Xue H."/>
            <person name="Zhong H."/>
            <person name="Wang Y."/>
            <person name="Zhang K."/>
            <person name="Velt A."/>
            <person name="Avia K."/>
            <person name="Holtgrawe D."/>
            <person name="Grimplet J."/>
            <person name="Matus J.T."/>
            <person name="Ware D."/>
            <person name="Wu X."/>
            <person name="Wang H."/>
            <person name="Liu C."/>
            <person name="Fang Y."/>
            <person name="Rustenholz C."/>
            <person name="Cheng Z."/>
            <person name="Xiao H."/>
            <person name="Zhou Y."/>
        </authorList>
    </citation>
    <scope>NUCLEOTIDE SEQUENCE [LARGE SCALE GENOMIC DNA]</scope>
    <source>
        <strain evidence="2">cv. Pinot noir / PN40024</strain>
        <tissue evidence="1">Leaf</tissue>
    </source>
</reference>
<evidence type="ECO:0000313" key="1">
    <source>
        <dbReference type="EMBL" id="WKA01354.1"/>
    </source>
</evidence>
<name>A0ABY9D151_VITVI</name>
<organism evidence="1 2">
    <name type="scientific">Vitis vinifera</name>
    <name type="common">Grape</name>
    <dbReference type="NCBI Taxonomy" id="29760"/>
    <lineage>
        <taxon>Eukaryota</taxon>
        <taxon>Viridiplantae</taxon>
        <taxon>Streptophyta</taxon>
        <taxon>Embryophyta</taxon>
        <taxon>Tracheophyta</taxon>
        <taxon>Spermatophyta</taxon>
        <taxon>Magnoliopsida</taxon>
        <taxon>eudicotyledons</taxon>
        <taxon>Gunneridae</taxon>
        <taxon>Pentapetalae</taxon>
        <taxon>rosids</taxon>
        <taxon>Vitales</taxon>
        <taxon>Vitaceae</taxon>
        <taxon>Viteae</taxon>
        <taxon>Vitis</taxon>
    </lineage>
</organism>
<dbReference type="Proteomes" id="UP001227230">
    <property type="component" value="Chromosome 13"/>
</dbReference>
<gene>
    <name evidence="1" type="ORF">VitviT2T_019637</name>
</gene>
<accession>A0ABY9D151</accession>
<keyword evidence="2" id="KW-1185">Reference proteome</keyword>